<dbReference type="EC" id="2.3.2.27" evidence="3"/>
<evidence type="ECO:0000256" key="8">
    <source>
        <dbReference type="ARBA" id="ARBA00022786"/>
    </source>
</evidence>
<evidence type="ECO:0000256" key="5">
    <source>
        <dbReference type="ARBA" id="ARBA00022692"/>
    </source>
</evidence>
<dbReference type="AlphaFoldDB" id="A0A1Y1XSX0"/>
<dbReference type="Proteomes" id="UP000193498">
    <property type="component" value="Unassembled WGS sequence"/>
</dbReference>
<keyword evidence="9" id="KW-0862">Zinc</keyword>
<evidence type="ECO:0000256" key="11">
    <source>
        <dbReference type="ARBA" id="ARBA00023136"/>
    </source>
</evidence>
<evidence type="ECO:0000256" key="10">
    <source>
        <dbReference type="ARBA" id="ARBA00022989"/>
    </source>
</evidence>
<reference evidence="15 16" key="1">
    <citation type="submission" date="2016-07" db="EMBL/GenBank/DDBJ databases">
        <title>Pervasive Adenine N6-methylation of Active Genes in Fungi.</title>
        <authorList>
            <consortium name="DOE Joint Genome Institute"/>
            <person name="Mondo S.J."/>
            <person name="Dannebaum R.O."/>
            <person name="Kuo R.C."/>
            <person name="Labutti K."/>
            <person name="Haridas S."/>
            <person name="Kuo A."/>
            <person name="Salamov A."/>
            <person name="Ahrendt S.R."/>
            <person name="Lipzen A."/>
            <person name="Sullivan W."/>
            <person name="Andreopoulos W.B."/>
            <person name="Clum A."/>
            <person name="Lindquist E."/>
            <person name="Daum C."/>
            <person name="Ramamoorthy G.K."/>
            <person name="Gryganskyi A."/>
            <person name="Culley D."/>
            <person name="Magnuson J.K."/>
            <person name="James T.Y."/>
            <person name="O'Malley M.A."/>
            <person name="Stajich J.E."/>
            <person name="Spatafora J.W."/>
            <person name="Visel A."/>
            <person name="Grigoriev I.V."/>
        </authorList>
    </citation>
    <scope>NUCLEOTIDE SEQUENCE [LARGE SCALE GENOMIC DNA]</scope>
    <source>
        <strain evidence="15 16">CBS 931.73</strain>
    </source>
</reference>
<evidence type="ECO:0000256" key="1">
    <source>
        <dbReference type="ARBA" id="ARBA00000900"/>
    </source>
</evidence>
<evidence type="ECO:0000256" key="7">
    <source>
        <dbReference type="ARBA" id="ARBA00022771"/>
    </source>
</evidence>
<keyword evidence="10 13" id="KW-1133">Transmembrane helix</keyword>
<evidence type="ECO:0000256" key="12">
    <source>
        <dbReference type="PROSITE-ProRule" id="PRU00175"/>
    </source>
</evidence>
<dbReference type="PANTHER" id="PTHR47568:SF2">
    <property type="entry name" value="E3 UBIQUITIN-PROTEIN LIGASE SP1-RELATED"/>
    <property type="match status" value="1"/>
</dbReference>
<dbReference type="SMART" id="SM00184">
    <property type="entry name" value="RING"/>
    <property type="match status" value="1"/>
</dbReference>
<dbReference type="STRING" id="1314790.A0A1Y1XSX0"/>
<dbReference type="SUPFAM" id="SSF57850">
    <property type="entry name" value="RING/U-box"/>
    <property type="match status" value="1"/>
</dbReference>
<feature type="domain" description="RING-type" evidence="14">
    <location>
        <begin position="219"/>
        <end position="254"/>
    </location>
</feature>
<dbReference type="GO" id="GO:0061630">
    <property type="term" value="F:ubiquitin protein ligase activity"/>
    <property type="evidence" value="ECO:0007669"/>
    <property type="project" value="UniProtKB-EC"/>
</dbReference>
<evidence type="ECO:0000256" key="6">
    <source>
        <dbReference type="ARBA" id="ARBA00022723"/>
    </source>
</evidence>
<comment type="catalytic activity">
    <reaction evidence="1">
        <text>S-ubiquitinyl-[E2 ubiquitin-conjugating enzyme]-L-cysteine + [acceptor protein]-L-lysine = [E2 ubiquitin-conjugating enzyme]-L-cysteine + N(6)-ubiquitinyl-[acceptor protein]-L-lysine.</text>
        <dbReference type="EC" id="2.3.2.27"/>
    </reaction>
</comment>
<evidence type="ECO:0000313" key="15">
    <source>
        <dbReference type="EMBL" id="ORX88828.1"/>
    </source>
</evidence>
<dbReference type="Gene3D" id="3.30.40.10">
    <property type="entry name" value="Zinc/RING finger domain, C3HC4 (zinc finger)"/>
    <property type="match status" value="1"/>
</dbReference>
<dbReference type="OrthoDB" id="2143132at2759"/>
<evidence type="ECO:0000256" key="3">
    <source>
        <dbReference type="ARBA" id="ARBA00012483"/>
    </source>
</evidence>
<keyword evidence="7 12" id="KW-0863">Zinc-finger</keyword>
<accession>A0A1Y1XSX0</accession>
<evidence type="ECO:0000256" key="13">
    <source>
        <dbReference type="SAM" id="Phobius"/>
    </source>
</evidence>
<organism evidence="15 16">
    <name type="scientific">Basidiobolus meristosporus CBS 931.73</name>
    <dbReference type="NCBI Taxonomy" id="1314790"/>
    <lineage>
        <taxon>Eukaryota</taxon>
        <taxon>Fungi</taxon>
        <taxon>Fungi incertae sedis</taxon>
        <taxon>Zoopagomycota</taxon>
        <taxon>Entomophthoromycotina</taxon>
        <taxon>Basidiobolomycetes</taxon>
        <taxon>Basidiobolales</taxon>
        <taxon>Basidiobolaceae</taxon>
        <taxon>Basidiobolus</taxon>
    </lineage>
</organism>
<dbReference type="PROSITE" id="PS50089">
    <property type="entry name" value="ZF_RING_2"/>
    <property type="match status" value="1"/>
</dbReference>
<dbReference type="GO" id="GO:0016020">
    <property type="term" value="C:membrane"/>
    <property type="evidence" value="ECO:0007669"/>
    <property type="project" value="UniProtKB-SubCell"/>
</dbReference>
<dbReference type="EMBL" id="MCFE01000494">
    <property type="protein sequence ID" value="ORX88828.1"/>
    <property type="molecule type" value="Genomic_DNA"/>
</dbReference>
<dbReference type="Pfam" id="PF13920">
    <property type="entry name" value="zf-C3HC4_3"/>
    <property type="match status" value="1"/>
</dbReference>
<comment type="caution">
    <text evidence="15">The sequence shown here is derived from an EMBL/GenBank/DDBJ whole genome shotgun (WGS) entry which is preliminary data.</text>
</comment>
<evidence type="ECO:0000256" key="2">
    <source>
        <dbReference type="ARBA" id="ARBA00004141"/>
    </source>
</evidence>
<dbReference type="InParanoid" id="A0A1Y1XSX0"/>
<keyword evidence="8" id="KW-0833">Ubl conjugation pathway</keyword>
<comment type="subcellular location">
    <subcellularLocation>
        <location evidence="2">Membrane</location>
        <topology evidence="2">Multi-pass membrane protein</topology>
    </subcellularLocation>
</comment>
<keyword evidence="11 13" id="KW-0472">Membrane</keyword>
<evidence type="ECO:0000313" key="16">
    <source>
        <dbReference type="Proteomes" id="UP000193498"/>
    </source>
</evidence>
<dbReference type="GO" id="GO:0008270">
    <property type="term" value="F:zinc ion binding"/>
    <property type="evidence" value="ECO:0007669"/>
    <property type="project" value="UniProtKB-KW"/>
</dbReference>
<keyword evidence="6" id="KW-0479">Metal-binding</keyword>
<dbReference type="Pfam" id="PF12483">
    <property type="entry name" value="GIDE"/>
    <property type="match status" value="1"/>
</dbReference>
<protein>
    <recommendedName>
        <fullName evidence="3">RING-type E3 ubiquitin transferase</fullName>
        <ecNumber evidence="3">2.3.2.27</ecNumber>
    </recommendedName>
</protein>
<keyword evidence="16" id="KW-1185">Reference proteome</keyword>
<gene>
    <name evidence="15" type="ORF">K493DRAFT_319172</name>
</gene>
<evidence type="ECO:0000256" key="4">
    <source>
        <dbReference type="ARBA" id="ARBA00022679"/>
    </source>
</evidence>
<name>A0A1Y1XSX0_9FUNG</name>
<evidence type="ECO:0000256" key="9">
    <source>
        <dbReference type="ARBA" id="ARBA00022833"/>
    </source>
</evidence>
<feature type="transmembrane region" description="Helical" evidence="13">
    <location>
        <begin position="158"/>
        <end position="179"/>
    </location>
</feature>
<evidence type="ECO:0000259" key="14">
    <source>
        <dbReference type="PROSITE" id="PS50089"/>
    </source>
</evidence>
<proteinExistence type="predicted"/>
<dbReference type="InterPro" id="IPR013083">
    <property type="entry name" value="Znf_RING/FYVE/PHD"/>
</dbReference>
<dbReference type="GO" id="GO:0016567">
    <property type="term" value="P:protein ubiquitination"/>
    <property type="evidence" value="ECO:0007669"/>
    <property type="project" value="InterPro"/>
</dbReference>
<dbReference type="InterPro" id="IPR022170">
    <property type="entry name" value="MUL1-like"/>
</dbReference>
<keyword evidence="5 13" id="KW-0812">Transmembrane</keyword>
<dbReference type="PANTHER" id="PTHR47568">
    <property type="match status" value="1"/>
</dbReference>
<dbReference type="InterPro" id="IPR044231">
    <property type="entry name" value="SP1/SPL1"/>
</dbReference>
<sequence length="265" mass="30703">MHEITKNHLISKWDRLFLRWVSETEMMSRTFRSVPFQLTTSLFPNTPLVNIGEIRPEDIANELSLPTLATHFSPTSPSHFADSTYSQNMKSHGVQIIERALPVGTSLTVVGELSRPMDNTLPENVLEVIKPQNPKLPFVLTRETYGVFVHRQTTVARVLWWVFLGSVSVCGFCILRRLFPFVYPRFKTWNERRRLQNYLMERKRHDQRLESVDMDTDLCLVCFERQRNVVILECGHKYTCAECTDELLDCPLCKGPVSKGIRVES</sequence>
<keyword evidence="4" id="KW-0808">Transferase</keyword>
<dbReference type="InterPro" id="IPR001841">
    <property type="entry name" value="Znf_RING"/>
</dbReference>